<sequence>MSKYGAKKVTIDGITFDSKAESRYYEYLLKLKKSGLVEDFSMQHLHYWTGLLIRRRVESCEPSPTGLISKYYTQMAG</sequence>
<name>A0A143Y7G4_9LACT</name>
<dbReference type="EMBL" id="FJNE01000001">
    <property type="protein sequence ID" value="CZQ83785.1"/>
    <property type="molecule type" value="Genomic_DNA"/>
</dbReference>
<gene>
    <name evidence="1" type="ORF">Tpal_487</name>
</gene>
<dbReference type="STRING" id="140314.SAMN04488076_103196"/>
<organism evidence="1 2">
    <name type="scientific">Trichococcus palustris</name>
    <dbReference type="NCBI Taxonomy" id="140314"/>
    <lineage>
        <taxon>Bacteria</taxon>
        <taxon>Bacillati</taxon>
        <taxon>Bacillota</taxon>
        <taxon>Bacilli</taxon>
        <taxon>Lactobacillales</taxon>
        <taxon>Carnobacteriaceae</taxon>
        <taxon>Trichococcus</taxon>
    </lineage>
</organism>
<reference evidence="1 2" key="1">
    <citation type="submission" date="2016-02" db="EMBL/GenBank/DDBJ databases">
        <authorList>
            <person name="Wen L."/>
            <person name="He K."/>
            <person name="Yang H."/>
        </authorList>
    </citation>
    <scope>NUCLEOTIDE SEQUENCE [LARGE SCALE GENOMIC DNA]</scope>
    <source>
        <strain evidence="1">Trichococcus palustris</strain>
    </source>
</reference>
<evidence type="ECO:0000313" key="1">
    <source>
        <dbReference type="EMBL" id="CZQ83785.1"/>
    </source>
</evidence>
<dbReference type="Proteomes" id="UP000242754">
    <property type="component" value="Unassembled WGS sequence"/>
</dbReference>
<protein>
    <submittedName>
        <fullName evidence="1">Uncharacterized protein</fullName>
    </submittedName>
</protein>
<dbReference type="AlphaFoldDB" id="A0A143Y7G4"/>
<keyword evidence="2" id="KW-1185">Reference proteome</keyword>
<proteinExistence type="predicted"/>
<evidence type="ECO:0000313" key="2">
    <source>
        <dbReference type="Proteomes" id="UP000242754"/>
    </source>
</evidence>
<dbReference type="InterPro" id="IPR009414">
    <property type="entry name" value="DUF1064"/>
</dbReference>
<dbReference type="Pfam" id="PF06356">
    <property type="entry name" value="DUF1064"/>
    <property type="match status" value="1"/>
</dbReference>
<accession>A0A143Y7G4</accession>